<evidence type="ECO:0000256" key="9">
    <source>
        <dbReference type="ARBA" id="ARBA00022989"/>
    </source>
</evidence>
<dbReference type="Proteomes" id="UP000314987">
    <property type="component" value="Unassembled WGS sequence"/>
</dbReference>
<protein>
    <recommendedName>
        <fullName evidence="13">Sugar transporter SWEET</fullName>
    </recommendedName>
</protein>
<keyword evidence="15" id="KW-1185">Reference proteome</keyword>
<proteinExistence type="inferred from homology"/>
<feature type="transmembrane region" description="Helical" evidence="13">
    <location>
        <begin position="188"/>
        <end position="208"/>
    </location>
</feature>
<feature type="transmembrane region" description="Helical" evidence="13">
    <location>
        <begin position="220"/>
        <end position="239"/>
    </location>
</feature>
<gene>
    <name evidence="14" type="primary">SLC50A1</name>
</gene>
<comment type="subcellular location">
    <subcellularLocation>
        <location evidence="1">Cell membrane</location>
        <topology evidence="1">Multi-pass membrane protein</topology>
    </subcellularLocation>
    <subcellularLocation>
        <location evidence="2">Golgi apparatus membrane</location>
        <topology evidence="2">Multi-pass membrane protein</topology>
    </subcellularLocation>
</comment>
<accession>A0A4X2LE22</accession>
<keyword evidence="6 13" id="KW-0762">Sugar transport</keyword>
<dbReference type="GeneTree" id="ENSGT00390000007801"/>
<reference evidence="15" key="1">
    <citation type="submission" date="2018-12" db="EMBL/GenBank/DDBJ databases">
        <authorList>
            <person name="Yazar S."/>
        </authorList>
    </citation>
    <scope>NUCLEOTIDE SEQUENCE [LARGE SCALE GENOMIC DNA]</scope>
</reference>
<dbReference type="Gene3D" id="1.20.1280.290">
    <property type="match status" value="2"/>
</dbReference>
<keyword evidence="5" id="KW-1003">Cell membrane</keyword>
<evidence type="ECO:0000256" key="12">
    <source>
        <dbReference type="ARBA" id="ARBA00062559"/>
    </source>
</evidence>
<dbReference type="GO" id="GO:0000139">
    <property type="term" value="C:Golgi membrane"/>
    <property type="evidence" value="ECO:0007669"/>
    <property type="project" value="UniProtKB-SubCell"/>
</dbReference>
<keyword evidence="9 13" id="KW-1133">Transmembrane helix</keyword>
<keyword evidence="8" id="KW-0677">Repeat</keyword>
<feature type="transmembrane region" description="Helical" evidence="13">
    <location>
        <begin position="160"/>
        <end position="181"/>
    </location>
</feature>
<dbReference type="Pfam" id="PF03083">
    <property type="entry name" value="MtN3_slv"/>
    <property type="match status" value="2"/>
</dbReference>
<evidence type="ECO:0000256" key="6">
    <source>
        <dbReference type="ARBA" id="ARBA00022597"/>
    </source>
</evidence>
<dbReference type="AlphaFoldDB" id="A0A4X2LE22"/>
<keyword evidence="10" id="KW-0333">Golgi apparatus</keyword>
<dbReference type="InterPro" id="IPR047664">
    <property type="entry name" value="SWEET"/>
</dbReference>
<dbReference type="FunFam" id="1.20.1280.290:FF:000021">
    <property type="entry name" value="Solute carrier family 50 member 1"/>
    <property type="match status" value="1"/>
</dbReference>
<reference evidence="14" key="3">
    <citation type="submission" date="2025-09" db="UniProtKB">
        <authorList>
            <consortium name="Ensembl"/>
        </authorList>
    </citation>
    <scope>IDENTIFICATION</scope>
</reference>
<evidence type="ECO:0000256" key="2">
    <source>
        <dbReference type="ARBA" id="ARBA00004653"/>
    </source>
</evidence>
<keyword evidence="11 13" id="KW-0472">Membrane</keyword>
<feature type="transmembrane region" description="Helical" evidence="13">
    <location>
        <begin position="277"/>
        <end position="297"/>
    </location>
</feature>
<keyword evidence="7 13" id="KW-0812">Transmembrane</keyword>
<dbReference type="OMA" id="MEMGVAK"/>
<evidence type="ECO:0000313" key="14">
    <source>
        <dbReference type="Ensembl" id="ENSVURP00010020356.1"/>
    </source>
</evidence>
<evidence type="ECO:0000313" key="15">
    <source>
        <dbReference type="Proteomes" id="UP000314987"/>
    </source>
</evidence>
<keyword evidence="4 13" id="KW-0813">Transport</keyword>
<organism evidence="14 15">
    <name type="scientific">Vombatus ursinus</name>
    <name type="common">Common wombat</name>
    <dbReference type="NCBI Taxonomy" id="29139"/>
    <lineage>
        <taxon>Eukaryota</taxon>
        <taxon>Metazoa</taxon>
        <taxon>Chordata</taxon>
        <taxon>Craniata</taxon>
        <taxon>Vertebrata</taxon>
        <taxon>Euteleostomi</taxon>
        <taxon>Mammalia</taxon>
        <taxon>Metatheria</taxon>
        <taxon>Diprotodontia</taxon>
        <taxon>Vombatidae</taxon>
        <taxon>Vombatus</taxon>
    </lineage>
</organism>
<name>A0A4X2LE22_VOMUR</name>
<evidence type="ECO:0000256" key="8">
    <source>
        <dbReference type="ARBA" id="ARBA00022737"/>
    </source>
</evidence>
<comment type="similarity">
    <text evidence="3 13">Belongs to the SWEET sugar transporter family.</text>
</comment>
<feature type="transmembrane region" description="Helical" evidence="13">
    <location>
        <begin position="251"/>
        <end position="271"/>
    </location>
</feature>
<reference evidence="14" key="2">
    <citation type="submission" date="2025-08" db="UniProtKB">
        <authorList>
            <consortium name="Ensembl"/>
        </authorList>
    </citation>
    <scope>IDENTIFICATION</scope>
</reference>
<dbReference type="Ensembl" id="ENSVURT00010023181.1">
    <property type="protein sequence ID" value="ENSVURP00010020356.1"/>
    <property type="gene ID" value="ENSVURG00010015519.1"/>
</dbReference>
<comment type="caution">
    <text evidence="13">Lacks conserved residue(s) required for the propagation of feature annotation.</text>
</comment>
<dbReference type="GO" id="GO:0005886">
    <property type="term" value="C:plasma membrane"/>
    <property type="evidence" value="ECO:0007669"/>
    <property type="project" value="UniProtKB-SubCell"/>
</dbReference>
<dbReference type="GO" id="GO:0051119">
    <property type="term" value="F:sugar transmembrane transporter activity"/>
    <property type="evidence" value="ECO:0007669"/>
    <property type="project" value="InterPro"/>
</dbReference>
<evidence type="ECO:0000256" key="3">
    <source>
        <dbReference type="ARBA" id="ARBA00007809"/>
    </source>
</evidence>
<evidence type="ECO:0000256" key="4">
    <source>
        <dbReference type="ARBA" id="ARBA00022448"/>
    </source>
</evidence>
<dbReference type="InterPro" id="IPR004316">
    <property type="entry name" value="SWEET_rpt"/>
</dbReference>
<dbReference type="PANTHER" id="PTHR10791">
    <property type="entry name" value="RAG1-ACTIVATING PROTEIN 1"/>
    <property type="match status" value="1"/>
</dbReference>
<evidence type="ECO:0000256" key="11">
    <source>
        <dbReference type="ARBA" id="ARBA00023136"/>
    </source>
</evidence>
<sequence length="312" mass="34037">MELLLCPCKVLWEARVLRALAFGEEAGAGGENAAGRASLGSAGREASSLGIRKGAGPRLRSILLGRSLGLGAGLRGPGSQAREFGPLAGAEMESAATPDTLLAGACVLFTLCMFSAGLSDLRHMQTTRSVNNIQFLPFLTTDVNNLSWLSYGLLKGDKTLIVVNAVGAFLQTFYMLTYLHYCPRKRTVLLQTAALLGVLLLGYSYFQLLVPDWTSRLRQLGLFCSIFTISMYLSPLADLVKIIQTKSTQCLSFSLTVATLLASASWTLYGFRLRDLYIMVPNIPGVLTSLIRLGLFWQYRQVQEKSYSLLQT</sequence>
<comment type="subunit">
    <text evidence="12">Interacts with TRPV2; the interaction probably occurs intracellularly and depends on TRPV2 N-glycosylation.</text>
</comment>
<evidence type="ECO:0000256" key="10">
    <source>
        <dbReference type="ARBA" id="ARBA00023034"/>
    </source>
</evidence>
<dbReference type="PANTHER" id="PTHR10791:SF30">
    <property type="entry name" value="SUGAR TRANSPORTER SWEET1"/>
    <property type="match status" value="1"/>
</dbReference>
<dbReference type="FunFam" id="1.20.1280.290:FF:000010">
    <property type="entry name" value="Sugar transporter SWEET"/>
    <property type="match status" value="1"/>
</dbReference>
<comment type="function">
    <text evidence="13">Mediates sugar transport across membranes.</text>
</comment>
<evidence type="ECO:0000256" key="1">
    <source>
        <dbReference type="ARBA" id="ARBA00004651"/>
    </source>
</evidence>
<evidence type="ECO:0000256" key="5">
    <source>
        <dbReference type="ARBA" id="ARBA00022475"/>
    </source>
</evidence>
<evidence type="ECO:0000256" key="7">
    <source>
        <dbReference type="ARBA" id="ARBA00022692"/>
    </source>
</evidence>
<evidence type="ECO:0000256" key="13">
    <source>
        <dbReference type="RuleBase" id="RU910715"/>
    </source>
</evidence>